<comment type="caution">
    <text evidence="1">The sequence shown here is derived from an EMBL/GenBank/DDBJ whole genome shotgun (WGS) entry which is preliminary data.</text>
</comment>
<keyword evidence="1" id="KW-0413">Isomerase</keyword>
<reference evidence="1 2" key="1">
    <citation type="submission" date="2017-10" db="EMBL/GenBank/DDBJ databases">
        <title>Bacillus sp. nov., a halophilic bacterium isolated from a Yangshapao Lake.</title>
        <authorList>
            <person name="Wang H."/>
        </authorList>
    </citation>
    <scope>NUCLEOTIDE SEQUENCE [LARGE SCALE GENOMIC DNA]</scope>
    <source>
        <strain evidence="1 2">YSP-3</strain>
    </source>
</reference>
<dbReference type="SUPFAM" id="SSF55331">
    <property type="entry name" value="Tautomerase/MIF"/>
    <property type="match status" value="1"/>
</dbReference>
<dbReference type="GO" id="GO:0008704">
    <property type="term" value="F:5-carboxymethyl-2-hydroxymuconate delta-isomerase activity"/>
    <property type="evidence" value="ECO:0007669"/>
    <property type="project" value="InterPro"/>
</dbReference>
<keyword evidence="2" id="KW-1185">Reference proteome</keyword>
<dbReference type="InterPro" id="IPR004220">
    <property type="entry name" value="5-COMe_2-OHmuconate_Isoase"/>
</dbReference>
<dbReference type="CDD" id="cd00580">
    <property type="entry name" value="CHMI"/>
    <property type="match status" value="1"/>
</dbReference>
<dbReference type="Proteomes" id="UP000248066">
    <property type="component" value="Unassembled WGS sequence"/>
</dbReference>
<dbReference type="EMBL" id="PDOF01000002">
    <property type="protein sequence ID" value="PYZ96529.1"/>
    <property type="molecule type" value="Genomic_DNA"/>
</dbReference>
<dbReference type="InterPro" id="IPR014347">
    <property type="entry name" value="Tautomerase/MIF_sf"/>
</dbReference>
<dbReference type="RefSeq" id="WP_110520305.1">
    <property type="nucleotide sequence ID" value="NZ_PDOF01000002.1"/>
</dbReference>
<gene>
    <name evidence="1" type="ORF">CR205_12500</name>
</gene>
<dbReference type="OrthoDB" id="9814215at2"/>
<accession>A0A2W0HI97</accession>
<dbReference type="AlphaFoldDB" id="A0A2W0HI97"/>
<dbReference type="PANTHER" id="PTHR37950">
    <property type="entry name" value="4-HYDROXYPHENYLACETATE CATABOLISM PROTEIN"/>
    <property type="match status" value="1"/>
</dbReference>
<dbReference type="PANTHER" id="PTHR37950:SF1">
    <property type="entry name" value="4-HYDROXYPHENYLACETATE CATABOLISM PROTEIN"/>
    <property type="match status" value="1"/>
</dbReference>
<evidence type="ECO:0000313" key="2">
    <source>
        <dbReference type="Proteomes" id="UP000248066"/>
    </source>
</evidence>
<evidence type="ECO:0000313" key="1">
    <source>
        <dbReference type="EMBL" id="PYZ96529.1"/>
    </source>
</evidence>
<name>A0A2W0HI97_9BACI</name>
<proteinExistence type="predicted"/>
<protein>
    <submittedName>
        <fullName evidence="1">5-carboxymethyl-2-hydroxymuconate isomerase</fullName>
    </submittedName>
</protein>
<dbReference type="Gene3D" id="3.30.429.10">
    <property type="entry name" value="Macrophage Migration Inhibitory Factor"/>
    <property type="match status" value="1"/>
</dbReference>
<dbReference type="Pfam" id="PF02962">
    <property type="entry name" value="CHMI"/>
    <property type="match status" value="1"/>
</dbReference>
<organism evidence="1 2">
    <name type="scientific">Alteribacter lacisalsi</name>
    <dbReference type="NCBI Taxonomy" id="2045244"/>
    <lineage>
        <taxon>Bacteria</taxon>
        <taxon>Bacillati</taxon>
        <taxon>Bacillota</taxon>
        <taxon>Bacilli</taxon>
        <taxon>Bacillales</taxon>
        <taxon>Bacillaceae</taxon>
        <taxon>Alteribacter</taxon>
    </lineage>
</organism>
<sequence>MPHITVEYTDNLTPEEFNPKALLGKINKVFTDRPDVYPIAGVRSRAIALTDYLVADGAGEEDAFVHLTVKIAAGRSQAVKEETCDELFEVVSSYLSPAFDRRGLALSLELYEFGEGGTYKKNNIHHRYK</sequence>